<dbReference type="AlphaFoldDB" id="A0A1H2UEV7"/>
<keyword evidence="3" id="KW-1185">Reference proteome</keyword>
<protein>
    <submittedName>
        <fullName evidence="2">Predicted metal-binding protein</fullName>
    </submittedName>
</protein>
<evidence type="ECO:0000313" key="3">
    <source>
        <dbReference type="Proteomes" id="UP000198539"/>
    </source>
</evidence>
<gene>
    <name evidence="2" type="ORF">SAMN04488238_102347</name>
</gene>
<name>A0A1H2UEV7_9RHOB</name>
<feature type="region of interest" description="Disordered" evidence="1">
    <location>
        <begin position="141"/>
        <end position="161"/>
    </location>
</feature>
<evidence type="ECO:0000256" key="1">
    <source>
        <dbReference type="SAM" id="MobiDB-lite"/>
    </source>
</evidence>
<dbReference type="InterPro" id="IPR012863">
    <property type="entry name" value="DUF1636"/>
</dbReference>
<dbReference type="EMBL" id="FNOM01000002">
    <property type="protein sequence ID" value="SDW54059.1"/>
    <property type="molecule type" value="Genomic_DNA"/>
</dbReference>
<evidence type="ECO:0000313" key="2">
    <source>
        <dbReference type="EMBL" id="SDW54059.1"/>
    </source>
</evidence>
<dbReference type="STRING" id="564137.SAMN04488238_102347"/>
<organism evidence="2 3">
    <name type="scientific">Roseicitreum antarcticum</name>
    <dbReference type="NCBI Taxonomy" id="564137"/>
    <lineage>
        <taxon>Bacteria</taxon>
        <taxon>Pseudomonadati</taxon>
        <taxon>Pseudomonadota</taxon>
        <taxon>Alphaproteobacteria</taxon>
        <taxon>Rhodobacterales</taxon>
        <taxon>Paracoccaceae</taxon>
        <taxon>Roseicitreum</taxon>
    </lineage>
</organism>
<sequence>MDDLAQKPGVGAPFGTAVPLPETDLMVCVKCRSGQEVPQDARRPGQLLFDDLAARDLGLGIRLHAVECLQNCDAGCTIALRGGERWSYVFGNVDANTQADMVVDGARRYHATADGLIPWRERPEHFKRNCVARLPPVFTAPPAAPSVNSAPRPATKDIAHD</sequence>
<proteinExistence type="predicted"/>
<dbReference type="Proteomes" id="UP000198539">
    <property type="component" value="Unassembled WGS sequence"/>
</dbReference>
<reference evidence="2 3" key="1">
    <citation type="submission" date="2016-10" db="EMBL/GenBank/DDBJ databases">
        <authorList>
            <person name="de Groot N.N."/>
        </authorList>
    </citation>
    <scope>NUCLEOTIDE SEQUENCE [LARGE SCALE GENOMIC DNA]</scope>
    <source>
        <strain evidence="2 3">CGMCC 1.8894</strain>
    </source>
</reference>
<dbReference type="Pfam" id="PF07845">
    <property type="entry name" value="DUF1636"/>
    <property type="match status" value="1"/>
</dbReference>
<accession>A0A1H2UEV7</accession>